<dbReference type="Pfam" id="PF01471">
    <property type="entry name" value="PG_binding_1"/>
    <property type="match status" value="1"/>
</dbReference>
<dbReference type="RefSeq" id="WP_224196802.1">
    <property type="nucleotide sequence ID" value="NZ_JAIRAU010000056.1"/>
</dbReference>
<dbReference type="InterPro" id="IPR018392">
    <property type="entry name" value="LysM"/>
</dbReference>
<evidence type="ECO:0000313" key="4">
    <source>
        <dbReference type="Proteomes" id="UP001139031"/>
    </source>
</evidence>
<evidence type="ECO:0000259" key="2">
    <source>
        <dbReference type="Pfam" id="PF01476"/>
    </source>
</evidence>
<dbReference type="Pfam" id="PF01476">
    <property type="entry name" value="LysM"/>
    <property type="match status" value="1"/>
</dbReference>
<gene>
    <name evidence="3" type="ORF">K7C98_38060</name>
</gene>
<feature type="domain" description="LysM" evidence="2">
    <location>
        <begin position="7"/>
        <end position="55"/>
    </location>
</feature>
<dbReference type="SUPFAM" id="SSF47090">
    <property type="entry name" value="PGBD-like"/>
    <property type="match status" value="1"/>
</dbReference>
<dbReference type="InterPro" id="IPR002477">
    <property type="entry name" value="Peptidoglycan-bd-like"/>
</dbReference>
<accession>A0ABS7U3G9</accession>
<comment type="caution">
    <text evidence="3">The sequence shown here is derived from an EMBL/GenBank/DDBJ whole genome shotgun (WGS) entry which is preliminary data.</text>
</comment>
<reference evidence="3" key="1">
    <citation type="submission" date="2021-08" db="EMBL/GenBank/DDBJ databases">
        <authorList>
            <person name="Stevens D.C."/>
        </authorList>
    </citation>
    <scope>NUCLEOTIDE SEQUENCE</scope>
    <source>
        <strain evidence="3">DSM 53165</strain>
    </source>
</reference>
<evidence type="ECO:0000259" key="1">
    <source>
        <dbReference type="Pfam" id="PF01471"/>
    </source>
</evidence>
<dbReference type="CDD" id="cd00118">
    <property type="entry name" value="LysM"/>
    <property type="match status" value="1"/>
</dbReference>
<sequence>MGVRRIIAQGDSLPKIAAEYGLSPDTIWSAPENRELARLRRNYNVLAPGDVVVIPARRDKSVAVATDLRHVFRRRGVPAQLRLQLYHGDEPRAGLAYELECGGDVFHGSTDADGVLTHWVDPKLSRAVLHLPGAAPIVIEIGHLDPLDTITGAQKRLMNLGYPCAPTGRHDDATATALRRFQQRHGLAVSGALDAATLAELERLHDTTAHPKPPCT</sequence>
<protein>
    <submittedName>
        <fullName evidence="3">Peptidoglycan-binding protein</fullName>
    </submittedName>
</protein>
<dbReference type="EMBL" id="JAIRAU010000056">
    <property type="protein sequence ID" value="MBZ5715073.1"/>
    <property type="molecule type" value="Genomic_DNA"/>
</dbReference>
<feature type="domain" description="Peptidoglycan binding-like" evidence="1">
    <location>
        <begin position="153"/>
        <end position="201"/>
    </location>
</feature>
<organism evidence="3 4">
    <name type="scientific">Nannocystis pusilla</name>
    <dbReference type="NCBI Taxonomy" id="889268"/>
    <lineage>
        <taxon>Bacteria</taxon>
        <taxon>Pseudomonadati</taxon>
        <taxon>Myxococcota</taxon>
        <taxon>Polyangia</taxon>
        <taxon>Nannocystales</taxon>
        <taxon>Nannocystaceae</taxon>
        <taxon>Nannocystis</taxon>
    </lineage>
</organism>
<dbReference type="InterPro" id="IPR036365">
    <property type="entry name" value="PGBD-like_sf"/>
</dbReference>
<dbReference type="Gene3D" id="1.10.101.10">
    <property type="entry name" value="PGBD-like superfamily/PGBD"/>
    <property type="match status" value="1"/>
</dbReference>
<name>A0ABS7U3G9_9BACT</name>
<proteinExistence type="predicted"/>
<dbReference type="InterPro" id="IPR036779">
    <property type="entry name" value="LysM_dom_sf"/>
</dbReference>
<dbReference type="Proteomes" id="UP001139031">
    <property type="component" value="Unassembled WGS sequence"/>
</dbReference>
<evidence type="ECO:0000313" key="3">
    <source>
        <dbReference type="EMBL" id="MBZ5715073.1"/>
    </source>
</evidence>
<dbReference type="Gene3D" id="3.10.350.10">
    <property type="entry name" value="LysM domain"/>
    <property type="match status" value="1"/>
</dbReference>
<dbReference type="InterPro" id="IPR036366">
    <property type="entry name" value="PGBDSf"/>
</dbReference>
<keyword evidence="4" id="KW-1185">Reference proteome</keyword>